<reference evidence="1 2" key="1">
    <citation type="submission" date="2016-11" db="EMBL/GenBank/DDBJ databases">
        <title>The macronuclear genome of Stentor coeruleus: a giant cell with tiny introns.</title>
        <authorList>
            <person name="Slabodnick M."/>
            <person name="Ruby J.G."/>
            <person name="Reiff S.B."/>
            <person name="Swart E.C."/>
            <person name="Gosai S."/>
            <person name="Prabakaran S."/>
            <person name="Witkowska E."/>
            <person name="Larue G.E."/>
            <person name="Fisher S."/>
            <person name="Freeman R.M."/>
            <person name="Gunawardena J."/>
            <person name="Chu W."/>
            <person name="Stover N.A."/>
            <person name="Gregory B.D."/>
            <person name="Nowacki M."/>
            <person name="Derisi J."/>
            <person name="Roy S.W."/>
            <person name="Marshall W.F."/>
            <person name="Sood P."/>
        </authorList>
    </citation>
    <scope>NUCLEOTIDE SEQUENCE [LARGE SCALE GENOMIC DNA]</scope>
    <source>
        <strain evidence="1">WM001</strain>
    </source>
</reference>
<accession>A0A1R2D444</accession>
<organism evidence="1 2">
    <name type="scientific">Stentor coeruleus</name>
    <dbReference type="NCBI Taxonomy" id="5963"/>
    <lineage>
        <taxon>Eukaryota</taxon>
        <taxon>Sar</taxon>
        <taxon>Alveolata</taxon>
        <taxon>Ciliophora</taxon>
        <taxon>Postciliodesmatophora</taxon>
        <taxon>Heterotrichea</taxon>
        <taxon>Heterotrichida</taxon>
        <taxon>Stentoridae</taxon>
        <taxon>Stentor</taxon>
    </lineage>
</organism>
<protein>
    <submittedName>
        <fullName evidence="1">Uncharacterized protein</fullName>
    </submittedName>
</protein>
<comment type="caution">
    <text evidence="1">The sequence shown here is derived from an EMBL/GenBank/DDBJ whole genome shotgun (WGS) entry which is preliminary data.</text>
</comment>
<evidence type="ECO:0000313" key="1">
    <source>
        <dbReference type="EMBL" id="OMJ95986.1"/>
    </source>
</evidence>
<dbReference type="EMBL" id="MPUH01000005">
    <property type="protein sequence ID" value="OMJ95986.1"/>
    <property type="molecule type" value="Genomic_DNA"/>
</dbReference>
<dbReference type="AlphaFoldDB" id="A0A1R2D444"/>
<dbReference type="Proteomes" id="UP000187209">
    <property type="component" value="Unassembled WGS sequence"/>
</dbReference>
<dbReference type="OrthoDB" id="2163581at2759"/>
<keyword evidence="2" id="KW-1185">Reference proteome</keyword>
<evidence type="ECO:0000313" key="2">
    <source>
        <dbReference type="Proteomes" id="UP000187209"/>
    </source>
</evidence>
<sequence length="99" mass="11592">MAFLTQGSMEFGVDTFDEFEPRRFALKFSPPAIVMEYLVPSSGKLYMHNMRLKPKELTDKPEIIYLRLLRKHSVYLDPTKVSEAQVIGLIHRIIRHNKD</sequence>
<gene>
    <name evidence="1" type="ORF">SteCoe_549</name>
</gene>
<proteinExistence type="predicted"/>
<name>A0A1R2D444_9CILI</name>